<comment type="caution">
    <text evidence="3">The sequence shown here is derived from an EMBL/GenBank/DDBJ whole genome shotgun (WGS) entry which is preliminary data.</text>
</comment>
<proteinExistence type="predicted"/>
<feature type="transmembrane region" description="Helical" evidence="1">
    <location>
        <begin position="6"/>
        <end position="32"/>
    </location>
</feature>
<dbReference type="InterPro" id="IPR018649">
    <property type="entry name" value="SHOCT"/>
</dbReference>
<keyword evidence="1" id="KW-1133">Transmembrane helix</keyword>
<name>A0A0G0UWF8_9BACT</name>
<dbReference type="AlphaFoldDB" id="A0A0G0UWF8"/>
<gene>
    <name evidence="3" type="ORF">UU43_C0001G0026</name>
</gene>
<evidence type="ECO:0000313" key="3">
    <source>
        <dbReference type="EMBL" id="KKR91846.1"/>
    </source>
</evidence>
<sequence length="77" mass="9022">MMYYNYPFFGGGMIIFMIIFWGLVIVGLIALINQLTKQNRTDWPNEKSALDILKERYVKGEIDQKEFADKKKDLAKT</sequence>
<dbReference type="Pfam" id="PF09851">
    <property type="entry name" value="SHOCT"/>
    <property type="match status" value="1"/>
</dbReference>
<keyword evidence="1" id="KW-0812">Transmembrane</keyword>
<dbReference type="EMBL" id="LCAP01000001">
    <property type="protein sequence ID" value="KKR91846.1"/>
    <property type="molecule type" value="Genomic_DNA"/>
</dbReference>
<dbReference type="Proteomes" id="UP000034190">
    <property type="component" value="Unassembled WGS sequence"/>
</dbReference>
<keyword evidence="1" id="KW-0472">Membrane</keyword>
<feature type="domain" description="SHOCT" evidence="2">
    <location>
        <begin position="49"/>
        <end position="74"/>
    </location>
</feature>
<protein>
    <recommendedName>
        <fullName evidence="2">SHOCT domain-containing protein</fullName>
    </recommendedName>
</protein>
<evidence type="ECO:0000256" key="1">
    <source>
        <dbReference type="SAM" id="Phobius"/>
    </source>
</evidence>
<reference evidence="3 4" key="1">
    <citation type="journal article" date="2015" name="Nature">
        <title>rRNA introns, odd ribosomes, and small enigmatic genomes across a large radiation of phyla.</title>
        <authorList>
            <person name="Brown C.T."/>
            <person name="Hug L.A."/>
            <person name="Thomas B.C."/>
            <person name="Sharon I."/>
            <person name="Castelle C.J."/>
            <person name="Singh A."/>
            <person name="Wilkins M.J."/>
            <person name="Williams K.H."/>
            <person name="Banfield J.F."/>
        </authorList>
    </citation>
    <scope>NUCLEOTIDE SEQUENCE [LARGE SCALE GENOMIC DNA]</scope>
</reference>
<evidence type="ECO:0000313" key="4">
    <source>
        <dbReference type="Proteomes" id="UP000034190"/>
    </source>
</evidence>
<evidence type="ECO:0000259" key="2">
    <source>
        <dbReference type="Pfam" id="PF09851"/>
    </source>
</evidence>
<organism evidence="3 4">
    <name type="scientific">Candidatus Falkowbacteria bacterium GW2011_GWA2_41_14</name>
    <dbReference type="NCBI Taxonomy" id="1618635"/>
    <lineage>
        <taxon>Bacteria</taxon>
        <taxon>Candidatus Falkowiibacteriota</taxon>
    </lineage>
</organism>
<accession>A0A0G0UWF8</accession>